<dbReference type="Proteomes" id="UP000282322">
    <property type="component" value="Unassembled WGS sequence"/>
</dbReference>
<feature type="domain" description="HVO-A0261-like N-terminal" evidence="1">
    <location>
        <begin position="6"/>
        <end position="86"/>
    </location>
</feature>
<accession>A0A3P3RLN1</accession>
<name>A0A3P3RLN1_9EURY</name>
<dbReference type="AlphaFoldDB" id="A0A3P3RLN1"/>
<reference evidence="2 3" key="1">
    <citation type="submission" date="2018-11" db="EMBL/GenBank/DDBJ databases">
        <title>Taxonoimc description of Halomarina strain SPP-AMP-1.</title>
        <authorList>
            <person name="Pal Y."/>
            <person name="Srinivasana K."/>
            <person name="Verma A."/>
            <person name="Kumar P."/>
        </authorList>
    </citation>
    <scope>NUCLEOTIDE SEQUENCE [LARGE SCALE GENOMIC DNA]</scope>
    <source>
        <strain evidence="2 3">SPP-AMP-1</strain>
    </source>
</reference>
<evidence type="ECO:0000259" key="1">
    <source>
        <dbReference type="Pfam" id="PF25213"/>
    </source>
</evidence>
<keyword evidence="3" id="KW-1185">Reference proteome</keyword>
<evidence type="ECO:0000313" key="2">
    <source>
        <dbReference type="EMBL" id="RRJ33808.1"/>
    </source>
</evidence>
<dbReference type="Gene3D" id="1.10.10.10">
    <property type="entry name" value="Winged helix-like DNA-binding domain superfamily/Winged helix DNA-binding domain"/>
    <property type="match status" value="1"/>
</dbReference>
<sequence>MAPHWDEVSFVLASTYRVTVLKYLVNQPATPSQLAEDTELSMSHISRALGELREQAFVELLVSDDRKKGRVYGITEQGAEIWETIEAENLA</sequence>
<dbReference type="InterPro" id="IPR057527">
    <property type="entry name" value="HVO_A0261-like_N"/>
</dbReference>
<evidence type="ECO:0000313" key="3">
    <source>
        <dbReference type="Proteomes" id="UP000282322"/>
    </source>
</evidence>
<comment type="caution">
    <text evidence="2">The sequence shown here is derived from an EMBL/GenBank/DDBJ whole genome shotgun (WGS) entry which is preliminary data.</text>
</comment>
<dbReference type="RefSeq" id="WP_124953675.1">
    <property type="nucleotide sequence ID" value="NZ_RRCH01000003.1"/>
</dbReference>
<dbReference type="InterPro" id="IPR036390">
    <property type="entry name" value="WH_DNA-bd_sf"/>
</dbReference>
<dbReference type="SUPFAM" id="SSF46785">
    <property type="entry name" value="Winged helix' DNA-binding domain"/>
    <property type="match status" value="1"/>
</dbReference>
<dbReference type="EMBL" id="RRCH01000003">
    <property type="protein sequence ID" value="RRJ33808.1"/>
    <property type="molecule type" value="Genomic_DNA"/>
</dbReference>
<gene>
    <name evidence="2" type="ORF">EIK79_03220</name>
</gene>
<dbReference type="CDD" id="cd00090">
    <property type="entry name" value="HTH_ARSR"/>
    <property type="match status" value="1"/>
</dbReference>
<dbReference type="OrthoDB" id="74749at2157"/>
<dbReference type="Pfam" id="PF25213">
    <property type="entry name" value="HVO_A0261_N"/>
    <property type="match status" value="1"/>
</dbReference>
<dbReference type="InterPro" id="IPR011991">
    <property type="entry name" value="ArsR-like_HTH"/>
</dbReference>
<proteinExistence type="predicted"/>
<dbReference type="InterPro" id="IPR036388">
    <property type="entry name" value="WH-like_DNA-bd_sf"/>
</dbReference>
<protein>
    <submittedName>
        <fullName evidence="2">ArsR family transcriptional regulator</fullName>
    </submittedName>
</protein>
<organism evidence="2 3">
    <name type="scientific">Halocatena pleomorpha</name>
    <dbReference type="NCBI Taxonomy" id="1785090"/>
    <lineage>
        <taxon>Archaea</taxon>
        <taxon>Methanobacteriati</taxon>
        <taxon>Methanobacteriota</taxon>
        <taxon>Stenosarchaea group</taxon>
        <taxon>Halobacteria</taxon>
        <taxon>Halobacteriales</taxon>
        <taxon>Natronomonadaceae</taxon>
        <taxon>Halocatena</taxon>
    </lineage>
</organism>